<evidence type="ECO:0000313" key="2">
    <source>
        <dbReference type="Proteomes" id="UP000075809"/>
    </source>
</evidence>
<name>A0A151XE63_9HYME</name>
<gene>
    <name evidence="1" type="ORF">ALC60_02255</name>
</gene>
<proteinExistence type="predicted"/>
<sequence length="50" mass="5875">MKSQDHVKYVIVSVIPSLFIRNRIARKMMLLLNVSPALQFINRARYCLVK</sequence>
<keyword evidence="2" id="KW-1185">Reference proteome</keyword>
<reference evidence="1 2" key="1">
    <citation type="submission" date="2015-09" db="EMBL/GenBank/DDBJ databases">
        <title>Trachymyrmex zeteki WGS genome.</title>
        <authorList>
            <person name="Nygaard S."/>
            <person name="Hu H."/>
            <person name="Boomsma J."/>
            <person name="Zhang G."/>
        </authorList>
    </citation>
    <scope>NUCLEOTIDE SEQUENCE [LARGE SCALE GENOMIC DNA]</scope>
    <source>
        <strain evidence="1">Tzet28-1</strain>
        <tissue evidence="1">Whole body</tissue>
    </source>
</reference>
<accession>A0A151XE63</accession>
<organism evidence="1 2">
    <name type="scientific">Mycetomoellerius zeteki</name>
    <dbReference type="NCBI Taxonomy" id="64791"/>
    <lineage>
        <taxon>Eukaryota</taxon>
        <taxon>Metazoa</taxon>
        <taxon>Ecdysozoa</taxon>
        <taxon>Arthropoda</taxon>
        <taxon>Hexapoda</taxon>
        <taxon>Insecta</taxon>
        <taxon>Pterygota</taxon>
        <taxon>Neoptera</taxon>
        <taxon>Endopterygota</taxon>
        <taxon>Hymenoptera</taxon>
        <taxon>Apocrita</taxon>
        <taxon>Aculeata</taxon>
        <taxon>Formicoidea</taxon>
        <taxon>Formicidae</taxon>
        <taxon>Myrmicinae</taxon>
        <taxon>Mycetomoellerius</taxon>
    </lineage>
</organism>
<dbReference type="AlphaFoldDB" id="A0A151XE63"/>
<dbReference type="Proteomes" id="UP000075809">
    <property type="component" value="Unassembled WGS sequence"/>
</dbReference>
<dbReference type="EMBL" id="KQ982254">
    <property type="protein sequence ID" value="KYQ58610.1"/>
    <property type="molecule type" value="Genomic_DNA"/>
</dbReference>
<evidence type="ECO:0000313" key="1">
    <source>
        <dbReference type="EMBL" id="KYQ58610.1"/>
    </source>
</evidence>
<protein>
    <submittedName>
        <fullName evidence="1">Uncharacterized protein</fullName>
    </submittedName>
</protein>